<name>A0ABW3K7C4_9BACT</name>
<keyword evidence="5" id="KW-0472">Membrane</keyword>
<dbReference type="SMART" id="SM00028">
    <property type="entry name" value="TPR"/>
    <property type="match status" value="4"/>
</dbReference>
<dbReference type="PANTHER" id="PTHR43280">
    <property type="entry name" value="ARAC-FAMILY TRANSCRIPTIONAL REGULATOR"/>
    <property type="match status" value="1"/>
</dbReference>
<reference evidence="8" key="1">
    <citation type="journal article" date="2019" name="Int. J. Syst. Evol. Microbiol.">
        <title>The Global Catalogue of Microorganisms (GCM) 10K type strain sequencing project: providing services to taxonomists for standard genome sequencing and annotation.</title>
        <authorList>
            <consortium name="The Broad Institute Genomics Platform"/>
            <consortium name="The Broad Institute Genome Sequencing Center for Infectious Disease"/>
            <person name="Wu L."/>
            <person name="Ma J."/>
        </authorList>
    </citation>
    <scope>NUCLEOTIDE SEQUENCE [LARGE SCALE GENOMIC DNA]</scope>
    <source>
        <strain evidence="8">CCUG 58938</strain>
    </source>
</reference>
<dbReference type="Gene3D" id="1.25.40.10">
    <property type="entry name" value="Tetratricopeptide repeat domain"/>
    <property type="match status" value="2"/>
</dbReference>
<dbReference type="EMBL" id="JBHTKA010000007">
    <property type="protein sequence ID" value="MFD1001559.1"/>
    <property type="molecule type" value="Genomic_DNA"/>
</dbReference>
<accession>A0ABW3K7C4</accession>
<dbReference type="PROSITE" id="PS00041">
    <property type="entry name" value="HTH_ARAC_FAMILY_1"/>
    <property type="match status" value="1"/>
</dbReference>
<feature type="repeat" description="TPR" evidence="4">
    <location>
        <begin position="471"/>
        <end position="504"/>
    </location>
</feature>
<dbReference type="Proteomes" id="UP001597112">
    <property type="component" value="Unassembled WGS sequence"/>
</dbReference>
<evidence type="ECO:0000256" key="4">
    <source>
        <dbReference type="PROSITE-ProRule" id="PRU00339"/>
    </source>
</evidence>
<dbReference type="PROSITE" id="PS50005">
    <property type="entry name" value="TPR"/>
    <property type="match status" value="2"/>
</dbReference>
<gene>
    <name evidence="7" type="ORF">ACFQ21_19675</name>
</gene>
<dbReference type="SMART" id="SM00342">
    <property type="entry name" value="HTH_ARAC"/>
    <property type="match status" value="1"/>
</dbReference>
<dbReference type="SUPFAM" id="SSF46689">
    <property type="entry name" value="Homeodomain-like"/>
    <property type="match status" value="1"/>
</dbReference>
<dbReference type="InterPro" id="IPR019734">
    <property type="entry name" value="TPR_rpt"/>
</dbReference>
<evidence type="ECO:0000259" key="6">
    <source>
        <dbReference type="PROSITE" id="PS01124"/>
    </source>
</evidence>
<dbReference type="Pfam" id="PF13181">
    <property type="entry name" value="TPR_8"/>
    <property type="match status" value="1"/>
</dbReference>
<keyword evidence="5" id="KW-0812">Transmembrane</keyword>
<dbReference type="PROSITE" id="PS01124">
    <property type="entry name" value="HTH_ARAC_FAMILY_2"/>
    <property type="match status" value="1"/>
</dbReference>
<dbReference type="SUPFAM" id="SSF48452">
    <property type="entry name" value="TPR-like"/>
    <property type="match status" value="2"/>
</dbReference>
<evidence type="ECO:0000256" key="1">
    <source>
        <dbReference type="ARBA" id="ARBA00023015"/>
    </source>
</evidence>
<keyword evidence="8" id="KW-1185">Reference proteome</keyword>
<dbReference type="Gene3D" id="1.10.10.60">
    <property type="entry name" value="Homeodomain-like"/>
    <property type="match status" value="1"/>
</dbReference>
<feature type="transmembrane region" description="Helical" evidence="5">
    <location>
        <begin position="222"/>
        <end position="243"/>
    </location>
</feature>
<evidence type="ECO:0000256" key="5">
    <source>
        <dbReference type="SAM" id="Phobius"/>
    </source>
</evidence>
<keyword evidence="4" id="KW-0802">TPR repeat</keyword>
<dbReference type="InterPro" id="IPR018060">
    <property type="entry name" value="HTH_AraC"/>
</dbReference>
<dbReference type="InterPro" id="IPR020449">
    <property type="entry name" value="Tscrpt_reg_AraC-type_HTH"/>
</dbReference>
<evidence type="ECO:0000313" key="7">
    <source>
        <dbReference type="EMBL" id="MFD1001559.1"/>
    </source>
</evidence>
<sequence>MEKFDGLKERLNARAARNNGAPKTINFAGIDINDDASIAILMHLRSETRNLKLFYYTLKKFLCARRSAVPCSQTKLLKHTMSDLPLSETDFTTRLTTAIEKNMANEQFGVSELADEMNMSRSNLLRKVKKEYNLSVSQLISQVRLTRAMELLRSTSQNVSEVSHQVGFNSSSYFIKCFREYYGYPPGEVGKRDVAAAAIPVGKLPDDDNTPTPATPRHYKRYIIIGAVVLVLVVAAIWVWSALRLKDEEKSIVVLPFKNESSDSSNVYLINGLMEATLNNLQQIQNLRVVSRTSAEKYRKTSKSVSEMAKELNVRYFVEGSGQKIGDKILLNIQLIDGETDKHLWAKQYRRESKDIFELQEEIAQNIASEIEVILTPEEKSRIEKKPTDDLEAYDYYLKGKDLFYRSGRNDLEASIPLFKKAIERDPEFALAYATATMVYYYLDIFNLKKTHADDIELFAEKAMLYDPKSSESLIAKALSFAARQEYELSIPYFEKALEYDPRSGLVLHFLTEFYNIHVPNPAKYLEYAIQKVKVDHAIDSATRSFNYFHLSNALAQTGFLDEALRYNTRSLQLNPKNFFAGYVRAYIHYGTDRSCEKTKAILQAEWKKDTMRFDILQEIGKVNFMMRDFAGARSCYDRAIPIMQMFGMDIFRHEYLRIGAAYAHSGDKAKADYYVNEFRHFADSSQTMYKDMFLASYYSYQGDNAKAIMHFRKFANEQDNFLYWLLLLRDDPLGDNLRKSPEFDPIMKLIEVKFWKKNREMKERFADDFRNL</sequence>
<dbReference type="InterPro" id="IPR009057">
    <property type="entry name" value="Homeodomain-like_sf"/>
</dbReference>
<dbReference type="InterPro" id="IPR011990">
    <property type="entry name" value="TPR-like_helical_dom_sf"/>
</dbReference>
<keyword evidence="3" id="KW-0804">Transcription</keyword>
<evidence type="ECO:0000256" key="2">
    <source>
        <dbReference type="ARBA" id="ARBA00023125"/>
    </source>
</evidence>
<keyword evidence="5" id="KW-1133">Transmembrane helix</keyword>
<evidence type="ECO:0000313" key="8">
    <source>
        <dbReference type="Proteomes" id="UP001597112"/>
    </source>
</evidence>
<dbReference type="RefSeq" id="WP_377581548.1">
    <property type="nucleotide sequence ID" value="NZ_JBHTKA010000007.1"/>
</dbReference>
<protein>
    <submittedName>
        <fullName evidence="7">Helix-turn-helix domain-containing protein</fullName>
    </submittedName>
</protein>
<dbReference type="Pfam" id="PF12833">
    <property type="entry name" value="HTH_18"/>
    <property type="match status" value="1"/>
</dbReference>
<dbReference type="PRINTS" id="PR00032">
    <property type="entry name" value="HTHARAC"/>
</dbReference>
<keyword evidence="2" id="KW-0238">DNA-binding</keyword>
<evidence type="ECO:0000256" key="3">
    <source>
        <dbReference type="ARBA" id="ARBA00023163"/>
    </source>
</evidence>
<proteinExistence type="predicted"/>
<keyword evidence="1" id="KW-0805">Transcription regulation</keyword>
<feature type="repeat" description="TPR" evidence="4">
    <location>
        <begin position="545"/>
        <end position="578"/>
    </location>
</feature>
<dbReference type="Gene3D" id="3.40.50.10070">
    <property type="entry name" value="TolB, N-terminal domain"/>
    <property type="match status" value="1"/>
</dbReference>
<dbReference type="InterPro" id="IPR018062">
    <property type="entry name" value="HTH_AraC-typ_CS"/>
</dbReference>
<dbReference type="PANTHER" id="PTHR43280:SF2">
    <property type="entry name" value="HTH-TYPE TRANSCRIPTIONAL REGULATOR EXSA"/>
    <property type="match status" value="1"/>
</dbReference>
<feature type="domain" description="HTH araC/xylS-type" evidence="6">
    <location>
        <begin position="93"/>
        <end position="192"/>
    </location>
</feature>
<comment type="caution">
    <text evidence="7">The sequence shown here is derived from an EMBL/GenBank/DDBJ whole genome shotgun (WGS) entry which is preliminary data.</text>
</comment>
<organism evidence="7 8">
    <name type="scientific">Ohtaekwangia kribbensis</name>
    <dbReference type="NCBI Taxonomy" id="688913"/>
    <lineage>
        <taxon>Bacteria</taxon>
        <taxon>Pseudomonadati</taxon>
        <taxon>Bacteroidota</taxon>
        <taxon>Cytophagia</taxon>
        <taxon>Cytophagales</taxon>
        <taxon>Fulvivirgaceae</taxon>
        <taxon>Ohtaekwangia</taxon>
    </lineage>
</organism>